<protein>
    <recommendedName>
        <fullName evidence="4">ABC transporter permease</fullName>
    </recommendedName>
</protein>
<feature type="transmembrane region" description="Helical" evidence="1">
    <location>
        <begin position="17"/>
        <end position="34"/>
    </location>
</feature>
<proteinExistence type="predicted"/>
<dbReference type="OrthoDB" id="9856965at2"/>
<keyword evidence="1" id="KW-0812">Transmembrane</keyword>
<gene>
    <name evidence="2" type="ORF">DXT99_08780</name>
</gene>
<dbReference type="RefSeq" id="WP_115565166.1">
    <property type="nucleotide sequence ID" value="NZ_QRGR01000008.1"/>
</dbReference>
<evidence type="ECO:0008006" key="4">
    <source>
        <dbReference type="Google" id="ProtNLM"/>
    </source>
</evidence>
<evidence type="ECO:0000313" key="2">
    <source>
        <dbReference type="EMBL" id="RDV15571.1"/>
    </source>
</evidence>
<keyword evidence="1" id="KW-0472">Membrane</keyword>
<keyword evidence="3" id="KW-1185">Reference proteome</keyword>
<keyword evidence="1" id="KW-1133">Transmembrane helix</keyword>
<accession>A0A3D8LDQ6</accession>
<evidence type="ECO:0000313" key="3">
    <source>
        <dbReference type="Proteomes" id="UP000256708"/>
    </source>
</evidence>
<evidence type="ECO:0000256" key="1">
    <source>
        <dbReference type="SAM" id="Phobius"/>
    </source>
</evidence>
<dbReference type="EMBL" id="QRGR01000008">
    <property type="protein sequence ID" value="RDV15571.1"/>
    <property type="molecule type" value="Genomic_DNA"/>
</dbReference>
<dbReference type="AlphaFoldDB" id="A0A3D8LDQ6"/>
<comment type="caution">
    <text evidence="2">The sequence shown here is derived from an EMBL/GenBank/DDBJ whole genome shotgun (WGS) entry which is preliminary data.</text>
</comment>
<organism evidence="2 3">
    <name type="scientific">Pontibacter diazotrophicus</name>
    <dbReference type="NCBI Taxonomy" id="1400979"/>
    <lineage>
        <taxon>Bacteria</taxon>
        <taxon>Pseudomonadati</taxon>
        <taxon>Bacteroidota</taxon>
        <taxon>Cytophagia</taxon>
        <taxon>Cytophagales</taxon>
        <taxon>Hymenobacteraceae</taxon>
        <taxon>Pontibacter</taxon>
    </lineage>
</organism>
<sequence length="74" mass="8767">MKDFLLFSKTLLQYKEHLLSVLFMTILMIGSLVLGIREEQLYLKQIYFVCSAWGLAVVVFIFSYAYRHKDELIK</sequence>
<name>A0A3D8LDQ6_9BACT</name>
<feature type="transmembrane region" description="Helical" evidence="1">
    <location>
        <begin position="46"/>
        <end position="66"/>
    </location>
</feature>
<dbReference type="Proteomes" id="UP000256708">
    <property type="component" value="Unassembled WGS sequence"/>
</dbReference>
<reference evidence="3" key="1">
    <citation type="submission" date="2018-08" db="EMBL/GenBank/DDBJ databases">
        <authorList>
            <person name="Liu Z.-W."/>
            <person name="Du Z.-J."/>
        </authorList>
    </citation>
    <scope>NUCLEOTIDE SEQUENCE [LARGE SCALE GENOMIC DNA]</scope>
    <source>
        <strain evidence="3">H4X</strain>
    </source>
</reference>